<accession>A0A964BRM6</accession>
<keyword evidence="1" id="KW-0547">Nucleotide-binding</keyword>
<dbReference type="AlphaFoldDB" id="A0A964BRM6"/>
<comment type="caution">
    <text evidence="1">The sequence shown here is derived from an EMBL/GenBank/DDBJ whole genome shotgun (WGS) entry which is preliminary data.</text>
</comment>
<proteinExistence type="predicted"/>
<evidence type="ECO:0000313" key="1">
    <source>
        <dbReference type="EMBL" id="MCC0178428.1"/>
    </source>
</evidence>
<dbReference type="InterPro" id="IPR027417">
    <property type="entry name" value="P-loop_NTPase"/>
</dbReference>
<keyword evidence="1" id="KW-0378">Hydrolase</keyword>
<dbReference type="RefSeq" id="WP_229641509.1">
    <property type="nucleotide sequence ID" value="NZ_JADWDC010000043.1"/>
</dbReference>
<reference evidence="1" key="1">
    <citation type="journal article" date="2021" name="Antonie Van Leeuwenhoek">
        <title>Draft genome and description of Waterburya agarophytonicola gen. nov. sp. nov. (Pleurocapsales, Cyanobacteria): a seaweed symbiont.</title>
        <authorList>
            <person name="Bonthond G."/>
            <person name="Shalygin S."/>
            <person name="Bayer T."/>
            <person name="Weinberger F."/>
        </authorList>
    </citation>
    <scope>NUCLEOTIDE SEQUENCE</scope>
    <source>
        <strain evidence="1">KI4</strain>
    </source>
</reference>
<dbReference type="SUPFAM" id="SSF52540">
    <property type="entry name" value="P-loop containing nucleoside triphosphate hydrolases"/>
    <property type="match status" value="1"/>
</dbReference>
<dbReference type="EMBL" id="JADWDC010000043">
    <property type="protein sequence ID" value="MCC0178428.1"/>
    <property type="molecule type" value="Genomic_DNA"/>
</dbReference>
<keyword evidence="1" id="KW-0347">Helicase</keyword>
<gene>
    <name evidence="1" type="ORF">I4641_15735</name>
</gene>
<keyword evidence="1" id="KW-0067">ATP-binding</keyword>
<protein>
    <submittedName>
        <fullName evidence="1">DEAD/DEAH box helicase</fullName>
    </submittedName>
</protein>
<dbReference type="GO" id="GO:0004386">
    <property type="term" value="F:helicase activity"/>
    <property type="evidence" value="ECO:0007669"/>
    <property type="project" value="UniProtKB-KW"/>
</dbReference>
<name>A0A964BRM6_9CYAN</name>
<organism evidence="1 2">
    <name type="scientific">Waterburya agarophytonicola KI4</name>
    <dbReference type="NCBI Taxonomy" id="2874699"/>
    <lineage>
        <taxon>Bacteria</taxon>
        <taxon>Bacillati</taxon>
        <taxon>Cyanobacteriota</taxon>
        <taxon>Cyanophyceae</taxon>
        <taxon>Pleurocapsales</taxon>
        <taxon>Hyellaceae</taxon>
        <taxon>Waterburya</taxon>
        <taxon>Waterburya agarophytonicola</taxon>
    </lineage>
</organism>
<evidence type="ECO:0000313" key="2">
    <source>
        <dbReference type="Proteomes" id="UP000729733"/>
    </source>
</evidence>
<dbReference type="Proteomes" id="UP000729733">
    <property type="component" value="Unassembled WGS sequence"/>
</dbReference>
<keyword evidence="2" id="KW-1185">Reference proteome</keyword>
<dbReference type="Gene3D" id="3.40.50.300">
    <property type="entry name" value="P-loop containing nucleotide triphosphate hydrolases"/>
    <property type="match status" value="2"/>
</dbReference>
<sequence>MKFTPATPYSNNRAENEIWQCLKIALEQEPGKAYLGYQPRHDNGSLKKESDVLLMHDEWGICVIEVKGCSLEQIAEIDGDVWQMRQPWYSPTMQPLQQAKSAMYAIVGEIKEYAKRELNRPYLNLTSNHLLALPFISETEWSTKFSNLPALRGAILLKEDLTPERIRHKLFDSLHSKRKDKKHLPSRSVQEKLWEFCKRDSVRENVAKASTEQDSIATLMREIQYKSMVLDKLQEKIATEVPPGAQRLRGLAGTGKTLLLAKRVAKMHYEHPDWDLVFTFFTKSLYQQTLELINFAYQDLLEESDRETESPNWNKLKVIHSWGGEKVGEGFYFNLAKACGVKPASSGDFESVCNKLEIQVKNIPQLYDAVIIDEGQDLPPSFYRLAYSSLREPKRLYWAYDEAQGVGSLVIPKPETIFGRDEKTGSLLVNLQGNYSKEEGGARKSHVMSKCYRTPSLLLMTAHAVNMGLFRQEGVLQGVTTKNDWQKLGYEVTSGDFSQTSVKEQKLVTIIRSPDNICHEFDRLDFQLQHIADPILDLKTFECDRTEQEWIAQEIAKDINIRGFAPEDLLITGVFGEEDFYFLQNIKQLLINKGIQAHHVTPYGEKGFRKPGHVTLAHIYYAKGNESWKVYATRFDYADRPHREGRTLLHKRNEAFTAISRSKAWCVVTGKESPVFEELRTCKQQYPEFSFKAFNNKTISLQRVTDDDGELATEGIKLPTNQKKLKVIKKKNLMSIKTSRSRKNNIRPKIKDKIIIQNNKSVIISD</sequence>